<protein>
    <submittedName>
        <fullName evidence="1">Cyclase family protein</fullName>
    </submittedName>
</protein>
<name>A0A934N8D4_9BACT</name>
<dbReference type="Proteomes" id="UP000612893">
    <property type="component" value="Unassembled WGS sequence"/>
</dbReference>
<evidence type="ECO:0000313" key="1">
    <source>
        <dbReference type="EMBL" id="MBJ7597858.1"/>
    </source>
</evidence>
<sequence length="268" mass="28375">MLDPGDPRGLHQQRVFDLEQPRHDGAPIHPAHQPPGYAYLLHRRHQAAAGGRRTGAAGVLITSDHAGTHIDALSHQAEDLKIHGGIAAETVQTSFGFRQLGVETVPPIVARGILIDLVRHRGSPTEPERWIALEEVQAAAAAQGLEPRSGDAVLVRTGNGRNWSDPELYLRGPGMAAGVSSWLAEAGVLAVGADNVAWDWTGEPDPELGVTLPGHVLLLVRAGIYIVENLLLEELGEAGVSEFTFVCLPLKIVGATGSPVRPVALVAA</sequence>
<dbReference type="InterPro" id="IPR007325">
    <property type="entry name" value="KFase/CYL"/>
</dbReference>
<dbReference type="RefSeq" id="WP_338200413.1">
    <property type="nucleotide sequence ID" value="NZ_JAEKNR010000082.1"/>
</dbReference>
<dbReference type="AlphaFoldDB" id="A0A934N8D4"/>
<evidence type="ECO:0000313" key="2">
    <source>
        <dbReference type="Proteomes" id="UP000612893"/>
    </source>
</evidence>
<dbReference type="EMBL" id="JAEKNR010000082">
    <property type="protein sequence ID" value="MBJ7597858.1"/>
    <property type="molecule type" value="Genomic_DNA"/>
</dbReference>
<dbReference type="PANTHER" id="PTHR34861:SF10">
    <property type="entry name" value="CYCLASE"/>
    <property type="match status" value="1"/>
</dbReference>
<dbReference type="PANTHER" id="PTHR34861">
    <property type="match status" value="1"/>
</dbReference>
<organism evidence="1 2">
    <name type="scientific">Candidatus Nephthysia bennettiae</name>
    <dbReference type="NCBI Taxonomy" id="3127016"/>
    <lineage>
        <taxon>Bacteria</taxon>
        <taxon>Bacillati</taxon>
        <taxon>Candidatus Dormiibacterota</taxon>
        <taxon>Candidatus Dormibacteria</taxon>
        <taxon>Candidatus Dormibacterales</taxon>
        <taxon>Candidatus Dormibacteraceae</taxon>
        <taxon>Candidatus Nephthysia</taxon>
    </lineage>
</organism>
<accession>A0A934N8D4</accession>
<dbReference type="SUPFAM" id="SSF102198">
    <property type="entry name" value="Putative cyclase"/>
    <property type="match status" value="1"/>
</dbReference>
<keyword evidence="2" id="KW-1185">Reference proteome</keyword>
<dbReference type="Gene3D" id="3.50.30.50">
    <property type="entry name" value="Putative cyclase"/>
    <property type="match status" value="1"/>
</dbReference>
<proteinExistence type="predicted"/>
<dbReference type="Pfam" id="PF04199">
    <property type="entry name" value="Cyclase"/>
    <property type="match status" value="1"/>
</dbReference>
<dbReference type="InterPro" id="IPR037175">
    <property type="entry name" value="KFase_sf"/>
</dbReference>
<comment type="caution">
    <text evidence="1">The sequence shown here is derived from an EMBL/GenBank/DDBJ whole genome shotgun (WGS) entry which is preliminary data.</text>
</comment>
<reference evidence="1" key="1">
    <citation type="submission" date="2020-10" db="EMBL/GenBank/DDBJ databases">
        <title>Ca. Dormibacterota MAGs.</title>
        <authorList>
            <person name="Montgomery K."/>
        </authorList>
    </citation>
    <scope>NUCLEOTIDE SEQUENCE [LARGE SCALE GENOMIC DNA]</scope>
    <source>
        <strain evidence="1">SC8812_S17_10</strain>
    </source>
</reference>
<gene>
    <name evidence="1" type="ORF">JF922_07200</name>
</gene>